<organism evidence="2 3">
    <name type="scientific">Hohenbuehelia grisea</name>
    <dbReference type="NCBI Taxonomy" id="104357"/>
    <lineage>
        <taxon>Eukaryota</taxon>
        <taxon>Fungi</taxon>
        <taxon>Dikarya</taxon>
        <taxon>Basidiomycota</taxon>
        <taxon>Agaricomycotina</taxon>
        <taxon>Agaricomycetes</taxon>
        <taxon>Agaricomycetidae</taxon>
        <taxon>Agaricales</taxon>
        <taxon>Pleurotineae</taxon>
        <taxon>Pleurotaceae</taxon>
        <taxon>Hohenbuehelia</taxon>
    </lineage>
</organism>
<dbReference type="EMBL" id="JASNQZ010000003">
    <property type="protein sequence ID" value="KAL0959171.1"/>
    <property type="molecule type" value="Genomic_DNA"/>
</dbReference>
<keyword evidence="1" id="KW-0812">Transmembrane</keyword>
<evidence type="ECO:0000313" key="3">
    <source>
        <dbReference type="Proteomes" id="UP001556367"/>
    </source>
</evidence>
<comment type="caution">
    <text evidence="2">The sequence shown here is derived from an EMBL/GenBank/DDBJ whole genome shotgun (WGS) entry which is preliminary data.</text>
</comment>
<accession>A0ABR3JVP3</accession>
<dbReference type="Proteomes" id="UP001556367">
    <property type="component" value="Unassembled WGS sequence"/>
</dbReference>
<reference evidence="3" key="1">
    <citation type="submission" date="2024-06" db="EMBL/GenBank/DDBJ databases">
        <title>Multi-omics analyses provide insights into the biosynthesis of the anticancer antibiotic pleurotin in Hohenbuehelia grisea.</title>
        <authorList>
            <person name="Weaver J.A."/>
            <person name="Alberti F."/>
        </authorList>
    </citation>
    <scope>NUCLEOTIDE SEQUENCE [LARGE SCALE GENOMIC DNA]</scope>
    <source>
        <strain evidence="3">T-177</strain>
    </source>
</reference>
<gene>
    <name evidence="2" type="ORF">HGRIS_014455</name>
</gene>
<name>A0ABR3JVP3_9AGAR</name>
<keyword evidence="3" id="KW-1185">Reference proteome</keyword>
<sequence>MESLSQDDLEGLNRYGGTLLISGACLGLPLYGLALGQGVWYYRHYAADRTRLKLLVRGYLAINAPFF</sequence>
<evidence type="ECO:0000256" key="1">
    <source>
        <dbReference type="SAM" id="Phobius"/>
    </source>
</evidence>
<proteinExistence type="predicted"/>
<keyword evidence="1" id="KW-1133">Transmembrane helix</keyword>
<feature type="transmembrane region" description="Helical" evidence="1">
    <location>
        <begin position="20"/>
        <end position="42"/>
    </location>
</feature>
<keyword evidence="1" id="KW-0472">Membrane</keyword>
<protein>
    <submittedName>
        <fullName evidence="2">Uncharacterized protein</fullName>
    </submittedName>
</protein>
<evidence type="ECO:0000313" key="2">
    <source>
        <dbReference type="EMBL" id="KAL0959171.1"/>
    </source>
</evidence>